<evidence type="ECO:0000313" key="2">
    <source>
        <dbReference type="EMBL" id="QQK81710.1"/>
    </source>
</evidence>
<feature type="transmembrane region" description="Helical" evidence="1">
    <location>
        <begin position="12"/>
        <end position="32"/>
    </location>
</feature>
<dbReference type="EMBL" id="CP054706">
    <property type="protein sequence ID" value="QQK81710.1"/>
    <property type="molecule type" value="Genomic_DNA"/>
</dbReference>
<sequence>MNETTPTSKKRSAFFIPEVGVWILIWIVLTVYSFASFFNTNIPEGSNNIEIISVYAFYLLLPLVLVIKGIKMITMKKSRRAILYLCLCVLFIILFWTPWENLL</sequence>
<keyword evidence="1" id="KW-0472">Membrane</keyword>
<reference evidence="2 3" key="1">
    <citation type="submission" date="2020-06" db="EMBL/GenBank/DDBJ databases">
        <title>Genomic analysis of Salicibibacter sp. NKC21-4.</title>
        <authorList>
            <person name="Oh Y.J."/>
        </authorList>
    </citation>
    <scope>NUCLEOTIDE SEQUENCE [LARGE SCALE GENOMIC DNA]</scope>
    <source>
        <strain evidence="2 3">NKC21-4</strain>
    </source>
</reference>
<organism evidence="2 3">
    <name type="scientific">Salicibibacter cibi</name>
    <dbReference type="NCBI Taxonomy" id="2743001"/>
    <lineage>
        <taxon>Bacteria</taxon>
        <taxon>Bacillati</taxon>
        <taxon>Bacillota</taxon>
        <taxon>Bacilli</taxon>
        <taxon>Bacillales</taxon>
        <taxon>Bacillaceae</taxon>
        <taxon>Salicibibacter</taxon>
    </lineage>
</organism>
<dbReference type="RefSeq" id="WP_200086357.1">
    <property type="nucleotide sequence ID" value="NZ_CP054706.1"/>
</dbReference>
<keyword evidence="1" id="KW-0812">Transmembrane</keyword>
<feature type="transmembrane region" description="Helical" evidence="1">
    <location>
        <begin position="82"/>
        <end position="99"/>
    </location>
</feature>
<keyword evidence="3" id="KW-1185">Reference proteome</keyword>
<feature type="transmembrane region" description="Helical" evidence="1">
    <location>
        <begin position="52"/>
        <end position="70"/>
    </location>
</feature>
<dbReference type="Proteomes" id="UP000595349">
    <property type="component" value="Chromosome"/>
</dbReference>
<evidence type="ECO:0000313" key="3">
    <source>
        <dbReference type="Proteomes" id="UP000595349"/>
    </source>
</evidence>
<name>A0A7T7CGZ4_9BACI</name>
<keyword evidence="1" id="KW-1133">Transmembrane helix</keyword>
<gene>
    <name evidence="2" type="ORF">HUG20_18515</name>
</gene>
<protein>
    <submittedName>
        <fullName evidence="2">Uncharacterized protein</fullName>
    </submittedName>
</protein>
<accession>A0A7T7CGZ4</accession>
<dbReference type="KEGG" id="scib:HUG20_18515"/>
<proteinExistence type="predicted"/>
<evidence type="ECO:0000256" key="1">
    <source>
        <dbReference type="SAM" id="Phobius"/>
    </source>
</evidence>
<dbReference type="AlphaFoldDB" id="A0A7T7CGZ4"/>